<keyword evidence="7 11" id="KW-0658">Purine biosynthesis</keyword>
<dbReference type="PANTHER" id="PTHR43700:SF1">
    <property type="entry name" value="PHOSPHORIBOSYLAMINOIMIDAZOLE-SUCCINOCARBOXAMIDE SYNTHASE"/>
    <property type="match status" value="1"/>
</dbReference>
<dbReference type="PROSITE" id="PS01057">
    <property type="entry name" value="SAICAR_SYNTHETASE_1"/>
    <property type="match status" value="1"/>
</dbReference>
<dbReference type="OrthoDB" id="9801549at2"/>
<dbReference type="SUPFAM" id="SSF56104">
    <property type="entry name" value="SAICAR synthase-like"/>
    <property type="match status" value="1"/>
</dbReference>
<dbReference type="GO" id="GO:0004639">
    <property type="term" value="F:phosphoribosylaminoimidazolesuccinocarboxamide synthase activity"/>
    <property type="evidence" value="ECO:0007669"/>
    <property type="project" value="UniProtKB-UniRule"/>
</dbReference>
<dbReference type="HAMAP" id="MF_00137">
    <property type="entry name" value="SAICAR_synth"/>
    <property type="match status" value="1"/>
</dbReference>
<keyword evidence="5 11" id="KW-0436">Ligase</keyword>
<dbReference type="GO" id="GO:0006189">
    <property type="term" value="P:'de novo' IMP biosynthetic process"/>
    <property type="evidence" value="ECO:0007669"/>
    <property type="project" value="UniProtKB-UniRule"/>
</dbReference>
<dbReference type="RefSeq" id="WP_136551528.1">
    <property type="nucleotide sequence ID" value="NZ_STGJ01000002.1"/>
</dbReference>
<organism evidence="13 14">
    <name type="scientific">Crenobacter intestini</name>
    <dbReference type="NCBI Taxonomy" id="2563443"/>
    <lineage>
        <taxon>Bacteria</taxon>
        <taxon>Pseudomonadati</taxon>
        <taxon>Pseudomonadota</taxon>
        <taxon>Betaproteobacteria</taxon>
        <taxon>Neisseriales</taxon>
        <taxon>Neisseriaceae</taxon>
        <taxon>Crenobacter</taxon>
    </lineage>
</organism>
<evidence type="ECO:0000256" key="8">
    <source>
        <dbReference type="ARBA" id="ARBA00022840"/>
    </source>
</evidence>
<dbReference type="PROSITE" id="PS01058">
    <property type="entry name" value="SAICAR_SYNTHETASE_2"/>
    <property type="match status" value="1"/>
</dbReference>
<dbReference type="Pfam" id="PF01259">
    <property type="entry name" value="SAICAR_synt"/>
    <property type="match status" value="1"/>
</dbReference>
<comment type="similarity">
    <text evidence="2 11">Belongs to the SAICAR synthetase family.</text>
</comment>
<dbReference type="Proteomes" id="UP000308891">
    <property type="component" value="Unassembled WGS sequence"/>
</dbReference>
<evidence type="ECO:0000256" key="9">
    <source>
        <dbReference type="ARBA" id="ARBA00030409"/>
    </source>
</evidence>
<evidence type="ECO:0000256" key="2">
    <source>
        <dbReference type="ARBA" id="ARBA00010190"/>
    </source>
</evidence>
<evidence type="ECO:0000313" key="13">
    <source>
        <dbReference type="EMBL" id="TIC86182.1"/>
    </source>
</evidence>
<dbReference type="InterPro" id="IPR028923">
    <property type="entry name" value="SAICAR_synt/ADE2_N"/>
</dbReference>
<dbReference type="CDD" id="cd01414">
    <property type="entry name" value="SAICAR_synt_Sc"/>
    <property type="match status" value="1"/>
</dbReference>
<accession>A0A4T0V3G1</accession>
<evidence type="ECO:0000256" key="7">
    <source>
        <dbReference type="ARBA" id="ARBA00022755"/>
    </source>
</evidence>
<reference evidence="13 14" key="1">
    <citation type="submission" date="2019-04" db="EMBL/GenBank/DDBJ databases">
        <title>Crenobacter sp. nov.</title>
        <authorList>
            <person name="Shi S."/>
        </authorList>
    </citation>
    <scope>NUCLEOTIDE SEQUENCE [LARGE SCALE GENOMIC DNA]</scope>
    <source>
        <strain evidence="13 14">GY 70310</strain>
    </source>
</reference>
<evidence type="ECO:0000256" key="1">
    <source>
        <dbReference type="ARBA" id="ARBA00004672"/>
    </source>
</evidence>
<keyword evidence="14" id="KW-1185">Reference proteome</keyword>
<evidence type="ECO:0000256" key="5">
    <source>
        <dbReference type="ARBA" id="ARBA00022598"/>
    </source>
</evidence>
<dbReference type="EC" id="6.3.2.6" evidence="3 11"/>
<dbReference type="UniPathway" id="UPA00074">
    <property type="reaction ID" value="UER00131"/>
</dbReference>
<sequence length="292" mass="32062">MTGITSTDLKSLNKIYAGKVRDLYAIDDQRMLMIATDRLSAFDVILDDPIPGKGQILTAISNFWFDKLKDVVPNHLTGDKPEDVVSAEDLPQVEGRAVVAKRLKPVPIEAVVRGYLAGSGWKEYQRSGTVCGIELPAGLKEASRLPEPIFTPSTKAAVGDHDENIDFARCCEIVGAELAEKVRDTAILLYKTAAEFAATRGIIICDTKFEFGLDENGTLTLMDEALTPDSSRFWPADSYAEGGNPPSFDKQFVRDWLEASGWDKQLPAPVVPLDVREKTAAKYREALERLAG</sequence>
<proteinExistence type="inferred from homology"/>
<evidence type="ECO:0000259" key="12">
    <source>
        <dbReference type="Pfam" id="PF01259"/>
    </source>
</evidence>
<keyword evidence="8 11" id="KW-0067">ATP-binding</keyword>
<comment type="catalytic activity">
    <reaction evidence="10 11">
        <text>5-amino-1-(5-phospho-D-ribosyl)imidazole-4-carboxylate + L-aspartate + ATP = (2S)-2-[5-amino-1-(5-phospho-beta-D-ribosyl)imidazole-4-carboxamido]succinate + ADP + phosphate + 2 H(+)</text>
        <dbReference type="Rhea" id="RHEA:22628"/>
        <dbReference type="ChEBI" id="CHEBI:15378"/>
        <dbReference type="ChEBI" id="CHEBI:29991"/>
        <dbReference type="ChEBI" id="CHEBI:30616"/>
        <dbReference type="ChEBI" id="CHEBI:43474"/>
        <dbReference type="ChEBI" id="CHEBI:58443"/>
        <dbReference type="ChEBI" id="CHEBI:77657"/>
        <dbReference type="ChEBI" id="CHEBI:456216"/>
        <dbReference type="EC" id="6.3.2.6"/>
    </reaction>
</comment>
<evidence type="ECO:0000256" key="10">
    <source>
        <dbReference type="ARBA" id="ARBA00048475"/>
    </source>
</evidence>
<dbReference type="Gene3D" id="3.30.200.20">
    <property type="entry name" value="Phosphorylase Kinase, domain 1"/>
    <property type="match status" value="1"/>
</dbReference>
<dbReference type="EMBL" id="STGJ01000002">
    <property type="protein sequence ID" value="TIC86182.1"/>
    <property type="molecule type" value="Genomic_DNA"/>
</dbReference>
<dbReference type="InterPro" id="IPR018236">
    <property type="entry name" value="SAICAR_synthetase_CS"/>
</dbReference>
<name>A0A4T0V3G1_9NEIS</name>
<dbReference type="AlphaFoldDB" id="A0A4T0V3G1"/>
<comment type="caution">
    <text evidence="13">The sequence shown here is derived from an EMBL/GenBank/DDBJ whole genome shotgun (WGS) entry which is preliminary data.</text>
</comment>
<dbReference type="Gene3D" id="3.30.470.20">
    <property type="entry name" value="ATP-grasp fold, B domain"/>
    <property type="match status" value="1"/>
</dbReference>
<dbReference type="NCBIfam" id="TIGR00081">
    <property type="entry name" value="purC"/>
    <property type="match status" value="1"/>
</dbReference>
<evidence type="ECO:0000256" key="3">
    <source>
        <dbReference type="ARBA" id="ARBA00012217"/>
    </source>
</evidence>
<dbReference type="InterPro" id="IPR001636">
    <property type="entry name" value="SAICAR_synth"/>
</dbReference>
<gene>
    <name evidence="11" type="primary">purC</name>
    <name evidence="13" type="ORF">E5K04_03510</name>
</gene>
<dbReference type="GO" id="GO:0005737">
    <property type="term" value="C:cytoplasm"/>
    <property type="evidence" value="ECO:0007669"/>
    <property type="project" value="TreeGrafter"/>
</dbReference>
<dbReference type="GO" id="GO:0005524">
    <property type="term" value="F:ATP binding"/>
    <property type="evidence" value="ECO:0007669"/>
    <property type="project" value="UniProtKB-KW"/>
</dbReference>
<evidence type="ECO:0000256" key="11">
    <source>
        <dbReference type="HAMAP-Rule" id="MF_00137"/>
    </source>
</evidence>
<evidence type="ECO:0000313" key="14">
    <source>
        <dbReference type="Proteomes" id="UP000308891"/>
    </source>
</evidence>
<evidence type="ECO:0000256" key="4">
    <source>
        <dbReference type="ARBA" id="ARBA00016460"/>
    </source>
</evidence>
<dbReference type="PANTHER" id="PTHR43700">
    <property type="entry name" value="PHOSPHORIBOSYLAMINOIMIDAZOLE-SUCCINOCARBOXAMIDE SYNTHASE"/>
    <property type="match status" value="1"/>
</dbReference>
<dbReference type="FunFam" id="3.30.200.20:FF:000365">
    <property type="entry name" value="Phosphoribosylaminoimidazole-succinocarboxamide synthase"/>
    <property type="match status" value="1"/>
</dbReference>
<dbReference type="NCBIfam" id="NF010568">
    <property type="entry name" value="PRK13961.1"/>
    <property type="match status" value="1"/>
</dbReference>
<comment type="pathway">
    <text evidence="1 11">Purine metabolism; IMP biosynthesis via de novo pathway; 5-amino-1-(5-phospho-D-ribosyl)imidazole-4-carboxamide from 5-amino-1-(5-phospho-D-ribosyl)imidazole-4-carboxylate: step 1/2.</text>
</comment>
<feature type="domain" description="SAICAR synthetase/ADE2 N-terminal" evidence="12">
    <location>
        <begin position="14"/>
        <end position="268"/>
    </location>
</feature>
<protein>
    <recommendedName>
        <fullName evidence="4 11">Phosphoribosylaminoimidazole-succinocarboxamide synthase</fullName>
        <ecNumber evidence="3 11">6.3.2.6</ecNumber>
    </recommendedName>
    <alternativeName>
        <fullName evidence="9 11">SAICAR synthetase</fullName>
    </alternativeName>
</protein>
<evidence type="ECO:0000256" key="6">
    <source>
        <dbReference type="ARBA" id="ARBA00022741"/>
    </source>
</evidence>
<keyword evidence="6 11" id="KW-0547">Nucleotide-binding</keyword>
<dbReference type="FunFam" id="3.30.470.20:FF:000015">
    <property type="entry name" value="Phosphoribosylaminoimidazole-succinocarboxamide synthase"/>
    <property type="match status" value="1"/>
</dbReference>